<evidence type="ECO:0000256" key="1">
    <source>
        <dbReference type="SAM" id="SignalP"/>
    </source>
</evidence>
<sequence>MPSVHIIFIALAFLALQTQQAAASSLQNDPYTTCTSYDINNKNFPGRGSDIEDDGTCTVTVPNDPTQHKSAGRKLEADSSEDIAKLEAFFGKKMETKLEALPTMAVRKPTPWNTRLWLTYEDSFNFQWDEGQPSATEKYAKVFGLDVKTFMDGVSSQSGVDSFFNASTVCTSDADCDASFCDAP</sequence>
<evidence type="ECO:0000313" key="2">
    <source>
        <dbReference type="EMBL" id="GMF45011.1"/>
    </source>
</evidence>
<protein>
    <submittedName>
        <fullName evidence="2">Unnamed protein product</fullName>
    </submittedName>
</protein>
<keyword evidence="3" id="KW-1185">Reference proteome</keyword>
<dbReference type="Gene3D" id="3.30.40.240">
    <property type="entry name" value="Transglutaminase elicitor, body domain"/>
    <property type="match status" value="1"/>
</dbReference>
<keyword evidence="1" id="KW-0732">Signal</keyword>
<feature type="signal peptide" evidence="1">
    <location>
        <begin position="1"/>
        <end position="23"/>
    </location>
</feature>
<accession>A0A9W6XTK4</accession>
<proteinExistence type="predicted"/>
<dbReference type="OrthoDB" id="143679at2759"/>
<dbReference type="Pfam" id="PF16683">
    <property type="entry name" value="TGase_elicitor"/>
    <property type="match status" value="1"/>
</dbReference>
<name>A0A9W6XTK4_9STRA</name>
<dbReference type="AlphaFoldDB" id="A0A9W6XTK4"/>
<reference evidence="2" key="1">
    <citation type="submission" date="2023-04" db="EMBL/GenBank/DDBJ databases">
        <title>Phytophthora lilii NBRC 32176.</title>
        <authorList>
            <person name="Ichikawa N."/>
            <person name="Sato H."/>
            <person name="Tonouchi N."/>
        </authorList>
    </citation>
    <scope>NUCLEOTIDE SEQUENCE</scope>
    <source>
        <strain evidence="2">NBRC 32176</strain>
    </source>
</reference>
<feature type="chain" id="PRO_5040778943" evidence="1">
    <location>
        <begin position="24"/>
        <end position="184"/>
    </location>
</feature>
<dbReference type="EMBL" id="BSXW01003125">
    <property type="protein sequence ID" value="GMF45011.1"/>
    <property type="molecule type" value="Genomic_DNA"/>
</dbReference>
<evidence type="ECO:0000313" key="3">
    <source>
        <dbReference type="Proteomes" id="UP001165083"/>
    </source>
</evidence>
<organism evidence="2 3">
    <name type="scientific">Phytophthora lilii</name>
    <dbReference type="NCBI Taxonomy" id="2077276"/>
    <lineage>
        <taxon>Eukaryota</taxon>
        <taxon>Sar</taxon>
        <taxon>Stramenopiles</taxon>
        <taxon>Oomycota</taxon>
        <taxon>Peronosporomycetes</taxon>
        <taxon>Peronosporales</taxon>
        <taxon>Peronosporaceae</taxon>
        <taxon>Phytophthora</taxon>
    </lineage>
</organism>
<dbReference type="GO" id="GO:0016755">
    <property type="term" value="F:aminoacyltransferase activity"/>
    <property type="evidence" value="ECO:0007669"/>
    <property type="project" value="InterPro"/>
</dbReference>
<gene>
    <name evidence="2" type="ORF">Plil01_001696700</name>
</gene>
<dbReference type="Proteomes" id="UP001165083">
    <property type="component" value="Unassembled WGS sequence"/>
</dbReference>
<dbReference type="InterPro" id="IPR032048">
    <property type="entry name" value="TGase_elicitor"/>
</dbReference>
<comment type="caution">
    <text evidence="2">The sequence shown here is derived from an EMBL/GenBank/DDBJ whole genome shotgun (WGS) entry which is preliminary data.</text>
</comment>